<dbReference type="CDD" id="cd01314">
    <property type="entry name" value="D-HYD"/>
    <property type="match status" value="1"/>
</dbReference>
<feature type="domain" description="Amidohydrolase-related" evidence="6">
    <location>
        <begin position="51"/>
        <end position="442"/>
    </location>
</feature>
<protein>
    <submittedName>
        <fullName evidence="7">Dihydropyrimidinase</fullName>
        <ecNumber evidence="7">3.5.2.2</ecNumber>
    </submittedName>
</protein>
<dbReference type="InterPro" id="IPR006680">
    <property type="entry name" value="Amidohydro-rel"/>
</dbReference>
<keyword evidence="4 7" id="KW-0378">Hydrolase</keyword>
<dbReference type="InterPro" id="IPR011778">
    <property type="entry name" value="Hydantoinase/dihydroPyrase"/>
</dbReference>
<dbReference type="InterPro" id="IPR011059">
    <property type="entry name" value="Metal-dep_hydrolase_composite"/>
</dbReference>
<gene>
    <name evidence="7" type="primary">hydA</name>
    <name evidence="7" type="ORF">JCR33_14995</name>
</gene>
<dbReference type="GO" id="GO:0005829">
    <property type="term" value="C:cytosol"/>
    <property type="evidence" value="ECO:0007669"/>
    <property type="project" value="TreeGrafter"/>
</dbReference>
<dbReference type="EMBL" id="JAEKJA010000012">
    <property type="protein sequence ID" value="MBJ3777012.1"/>
    <property type="molecule type" value="Genomic_DNA"/>
</dbReference>
<evidence type="ECO:0000256" key="3">
    <source>
        <dbReference type="ARBA" id="ARBA00022723"/>
    </source>
</evidence>
<dbReference type="FunFam" id="3.20.20.140:FF:000174">
    <property type="entry name" value="Dihydropyrimidinase-related protein 2"/>
    <property type="match status" value="1"/>
</dbReference>
<evidence type="ECO:0000256" key="4">
    <source>
        <dbReference type="ARBA" id="ARBA00022801"/>
    </source>
</evidence>
<comment type="cofactor">
    <cofactor evidence="1">
        <name>Zn(2+)</name>
        <dbReference type="ChEBI" id="CHEBI:29105"/>
    </cofactor>
</comment>
<reference evidence="7" key="1">
    <citation type="submission" date="2020-12" db="EMBL/GenBank/DDBJ databases">
        <title>Bacterial taxonomy.</title>
        <authorList>
            <person name="Pan X."/>
        </authorList>
    </citation>
    <scope>NUCLEOTIDE SEQUENCE</scope>
    <source>
        <strain evidence="7">B2012</strain>
    </source>
</reference>
<dbReference type="AlphaFoldDB" id="A0A934ME21"/>
<accession>A0A934ME21</accession>
<feature type="modified residue" description="N6-carboxylysine" evidence="5">
    <location>
        <position position="153"/>
    </location>
</feature>
<dbReference type="PANTHER" id="PTHR11647">
    <property type="entry name" value="HYDRANTOINASE/DIHYDROPYRIMIDINASE FAMILY MEMBER"/>
    <property type="match status" value="1"/>
</dbReference>
<dbReference type="NCBIfam" id="TIGR02033">
    <property type="entry name" value="D-hydantoinase"/>
    <property type="match status" value="1"/>
</dbReference>
<keyword evidence="3" id="KW-0479">Metal-binding</keyword>
<comment type="PTM">
    <text evidence="5">Carbamylation allows a single lysine to coordinate two divalent metal cations.</text>
</comment>
<dbReference type="InterPro" id="IPR050378">
    <property type="entry name" value="Metallo-dep_Hydrolases_sf"/>
</dbReference>
<organism evidence="7 8">
    <name type="scientific">Acuticoccus mangrovi</name>
    <dbReference type="NCBI Taxonomy" id="2796142"/>
    <lineage>
        <taxon>Bacteria</taxon>
        <taxon>Pseudomonadati</taxon>
        <taxon>Pseudomonadota</taxon>
        <taxon>Alphaproteobacteria</taxon>
        <taxon>Hyphomicrobiales</taxon>
        <taxon>Amorphaceae</taxon>
        <taxon>Acuticoccus</taxon>
    </lineage>
</organism>
<comment type="caution">
    <text evidence="7">The sequence shown here is derived from an EMBL/GenBank/DDBJ whole genome shotgun (WGS) entry which is preliminary data.</text>
</comment>
<evidence type="ECO:0000256" key="1">
    <source>
        <dbReference type="ARBA" id="ARBA00001947"/>
    </source>
</evidence>
<dbReference type="NCBIfam" id="NF009941">
    <property type="entry name" value="PRK13404.1"/>
    <property type="match status" value="1"/>
</dbReference>
<evidence type="ECO:0000256" key="2">
    <source>
        <dbReference type="ARBA" id="ARBA00008829"/>
    </source>
</evidence>
<dbReference type="GO" id="GO:0004157">
    <property type="term" value="F:dihydropyrimidinase activity"/>
    <property type="evidence" value="ECO:0007669"/>
    <property type="project" value="UniProtKB-EC"/>
</dbReference>
<dbReference type="Gene3D" id="2.30.40.10">
    <property type="entry name" value="Urease, subunit C, domain 1"/>
    <property type="match status" value="1"/>
</dbReference>
<evidence type="ECO:0000313" key="8">
    <source>
        <dbReference type="Proteomes" id="UP000609531"/>
    </source>
</evidence>
<evidence type="ECO:0000256" key="5">
    <source>
        <dbReference type="PIRSR" id="PIRSR611778-50"/>
    </source>
</evidence>
<dbReference type="EC" id="3.5.2.2" evidence="7"/>
<dbReference type="InterPro" id="IPR032466">
    <property type="entry name" value="Metal_Hydrolase"/>
</dbReference>
<dbReference type="RefSeq" id="WP_198882916.1">
    <property type="nucleotide sequence ID" value="NZ_JAEKJA010000012.1"/>
</dbReference>
<sequence>MTDYDLVIRGGTVATASDVFAADVAVSGGTIAAIGSGLGRGRTEIDARGRFVLPGGVDSHTHIEQMSSGGFVCSDTFETATKAALMGGTTTTISFVAQGRGESVARNADAYHALARAGAVTDYAFHLILADPTEEVLKGELPELVAAGHSSLKLFMTYDRVKLDDLQILDVLETARELGALVMAHAENHGMIEWLTRRLLDRGYTHARYHGVAHARAAEAEAFQRLIALAELVDQPVMLYHVSTAEGAAIVRQARGRGLKVYAETCPQYLFLTRGDMDRPGNEAAKFVYSPPGREAADGDALWAALAQGDLQLISSDHSPYAFDDTGKLRFSPTPNFKEIVSGMPGIEARLPLLFDAMVASGRFRLTDFVRWTASEPARLYGLAPQKGTIAPGADADIAIWDADKEITFADESVHDGARYTPYAGRTVRGWPVTTVRRGEVVVDDGRLLAAAGSGRFLARAAGEAAMPLGRPSPEFDPARNFGAVLR</sequence>
<keyword evidence="8" id="KW-1185">Reference proteome</keyword>
<comment type="similarity">
    <text evidence="2">Belongs to the metallo-dependent hydrolases superfamily. Hydantoinase/dihydropyrimidinase family.</text>
</comment>
<dbReference type="SUPFAM" id="SSF51556">
    <property type="entry name" value="Metallo-dependent hydrolases"/>
    <property type="match status" value="1"/>
</dbReference>
<dbReference type="PANTHER" id="PTHR11647:SF1">
    <property type="entry name" value="COLLAPSIN RESPONSE MEDIATOR PROTEIN"/>
    <property type="match status" value="1"/>
</dbReference>
<evidence type="ECO:0000259" key="6">
    <source>
        <dbReference type="Pfam" id="PF01979"/>
    </source>
</evidence>
<proteinExistence type="inferred from homology"/>
<dbReference type="GO" id="GO:0046872">
    <property type="term" value="F:metal ion binding"/>
    <property type="evidence" value="ECO:0007669"/>
    <property type="project" value="UniProtKB-KW"/>
</dbReference>
<name>A0A934ME21_9HYPH</name>
<dbReference type="Gene3D" id="3.20.20.140">
    <property type="entry name" value="Metal-dependent hydrolases"/>
    <property type="match status" value="1"/>
</dbReference>
<dbReference type="Pfam" id="PF01979">
    <property type="entry name" value="Amidohydro_1"/>
    <property type="match status" value="1"/>
</dbReference>
<dbReference type="SUPFAM" id="SSF51338">
    <property type="entry name" value="Composite domain of metallo-dependent hydrolases"/>
    <property type="match status" value="1"/>
</dbReference>
<dbReference type="Proteomes" id="UP000609531">
    <property type="component" value="Unassembled WGS sequence"/>
</dbReference>
<evidence type="ECO:0000313" key="7">
    <source>
        <dbReference type="EMBL" id="MBJ3777012.1"/>
    </source>
</evidence>